<keyword evidence="5 10" id="KW-0732">Signal</keyword>
<feature type="region of interest" description="Disordered" evidence="9">
    <location>
        <begin position="113"/>
        <end position="187"/>
    </location>
</feature>
<feature type="compositionally biased region" description="Polar residues" evidence="9">
    <location>
        <begin position="153"/>
        <end position="174"/>
    </location>
</feature>
<dbReference type="InterPro" id="IPR001999">
    <property type="entry name" value="Osteonectin_CS"/>
</dbReference>
<feature type="chain" id="PRO_5042440587" evidence="10">
    <location>
        <begin position="21"/>
        <end position="627"/>
    </location>
</feature>
<feature type="domain" description="Kazal-like" evidence="11">
    <location>
        <begin position="418"/>
        <end position="474"/>
    </location>
</feature>
<dbReference type="Proteomes" id="UP001295444">
    <property type="component" value="Chromosome 06"/>
</dbReference>
<keyword evidence="3" id="KW-0964">Secreted</keyword>
<dbReference type="Gene3D" id="1.10.238.10">
    <property type="entry name" value="EF-hand"/>
    <property type="match status" value="1"/>
</dbReference>
<evidence type="ECO:0000259" key="11">
    <source>
        <dbReference type="PROSITE" id="PS51465"/>
    </source>
</evidence>
<dbReference type="PROSITE" id="PS51465">
    <property type="entry name" value="KAZAL_2"/>
    <property type="match status" value="1"/>
</dbReference>
<dbReference type="GO" id="GO:0050840">
    <property type="term" value="F:extracellular matrix binding"/>
    <property type="evidence" value="ECO:0007669"/>
    <property type="project" value="TreeGrafter"/>
</dbReference>
<dbReference type="FunFam" id="3.30.60.30:FF:000004">
    <property type="entry name" value="SPARC isoform 1"/>
    <property type="match status" value="1"/>
</dbReference>
<dbReference type="GO" id="GO:0005509">
    <property type="term" value="F:calcium ion binding"/>
    <property type="evidence" value="ECO:0007669"/>
    <property type="project" value="InterPro"/>
</dbReference>
<dbReference type="AlphaFoldDB" id="A0AAD1WA11"/>
<feature type="signal peptide" evidence="10">
    <location>
        <begin position="1"/>
        <end position="20"/>
    </location>
</feature>
<dbReference type="PANTHER" id="PTHR13866:SF16">
    <property type="entry name" value="SPARC-LIKE PROTEIN 1"/>
    <property type="match status" value="1"/>
</dbReference>
<dbReference type="GO" id="GO:0005615">
    <property type="term" value="C:extracellular space"/>
    <property type="evidence" value="ECO:0007669"/>
    <property type="project" value="InterPro"/>
</dbReference>
<dbReference type="InterPro" id="IPR011992">
    <property type="entry name" value="EF-hand-dom_pair"/>
</dbReference>
<evidence type="ECO:0000256" key="4">
    <source>
        <dbReference type="ARBA" id="ARBA00022530"/>
    </source>
</evidence>
<evidence type="ECO:0000256" key="1">
    <source>
        <dbReference type="ARBA" id="ARBA00004498"/>
    </source>
</evidence>
<evidence type="ECO:0000256" key="2">
    <source>
        <dbReference type="ARBA" id="ARBA00006404"/>
    </source>
</evidence>
<gene>
    <name evidence="12" type="ORF">PECUL_23A057983</name>
</gene>
<comment type="subcellular location">
    <subcellularLocation>
        <location evidence="1">Secreted</location>
        <location evidence="1">Extracellular space</location>
        <location evidence="1">Extracellular matrix</location>
    </subcellularLocation>
</comment>
<sequence>MNIIFLTCFIGIYLVSEVDSLMARHRRRHEQALIGDISKQEPGSQDSSQEKNEEIGIIDLQNNGPEKRLSDTEDFQLEDAISKLGIFPITYFQNMEKKKDQNEKHTLSIDETHNESKHAHHDLNENHDTVEDNDDYEDSVDTKIETKELSALSKDSQQSTSNEDPSEDNVSSGDQSEEYDASLMKPNFQREELEDSYKKEYINILRQYYNDKDFKYILNITQDDKNDEKDIETETEEEFINKELEEQSLNHIISFTPSKNNISVNKDSGNYSDNAQSYSSGHGRNYTTLEKHEMEIPQVDMENTINEKKEMTEKGTNDTMYINGIKENEQNGSSRNKELLVPEHVDHTLLNPTSIENHSILLHNNDIEDDQGDYAFNTLLDQAENSVLEKPLPDPCRNFHCKRGKMCEIDEEGNPSCVCQEPSACLFGNVNDNVCGTDNKTYESPCHLFGTKCKLEGTKEGNSLHLDYQGSCKYIPHCTDYELAVFPFRMRDWLKNVLVQLYERDLENSGFLSEKQRDKVKKIYENEKRLLEGDHSIGLLLRDFEKNYHMYVYPVHWQFHQLDRHTVDRLLTRSELAPLRTPLLPMEHCVTAFFQQCNTNSDKHISLKEWCHCFGIKEEEINEDLLF</sequence>
<dbReference type="EMBL" id="OW240917">
    <property type="protein sequence ID" value="CAH2301389.1"/>
    <property type="molecule type" value="Genomic_DNA"/>
</dbReference>
<dbReference type="EMBL" id="OW240917">
    <property type="protein sequence ID" value="CAH2301390.1"/>
    <property type="molecule type" value="Genomic_DNA"/>
</dbReference>
<evidence type="ECO:0000256" key="8">
    <source>
        <dbReference type="ARBA" id="ARBA00023180"/>
    </source>
</evidence>
<comment type="similarity">
    <text evidence="2">Belongs to the SPARC family.</text>
</comment>
<feature type="compositionally biased region" description="Basic and acidic residues" evidence="9">
    <location>
        <begin position="113"/>
        <end position="130"/>
    </location>
</feature>
<dbReference type="PANTHER" id="PTHR13866">
    <property type="entry name" value="SPARC OSTEONECTIN"/>
    <property type="match status" value="1"/>
</dbReference>
<dbReference type="Pfam" id="PF00050">
    <property type="entry name" value="Kazal_1"/>
    <property type="match status" value="1"/>
</dbReference>
<keyword evidence="6" id="KW-0106">Calcium</keyword>
<feature type="region of interest" description="Disordered" evidence="9">
    <location>
        <begin position="33"/>
        <end position="68"/>
    </location>
</feature>
<dbReference type="FunFam" id="1.10.238.10:FF:000068">
    <property type="entry name" value="SPARC isoform 1"/>
    <property type="match status" value="1"/>
</dbReference>
<evidence type="ECO:0000313" key="13">
    <source>
        <dbReference type="Proteomes" id="UP001295444"/>
    </source>
</evidence>
<keyword evidence="4" id="KW-0272">Extracellular matrix</keyword>
<dbReference type="SUPFAM" id="SSF100895">
    <property type="entry name" value="Kazal-type serine protease inhibitors"/>
    <property type="match status" value="1"/>
</dbReference>
<protein>
    <submittedName>
        <fullName evidence="12">SPARC 1</fullName>
    </submittedName>
</protein>
<dbReference type="SMART" id="SM00280">
    <property type="entry name" value="KAZAL"/>
    <property type="match status" value="1"/>
</dbReference>
<dbReference type="SUPFAM" id="SSF47473">
    <property type="entry name" value="EF-hand"/>
    <property type="match status" value="1"/>
</dbReference>
<reference evidence="12" key="1">
    <citation type="submission" date="2022-03" db="EMBL/GenBank/DDBJ databases">
        <authorList>
            <person name="Alioto T."/>
            <person name="Alioto T."/>
            <person name="Gomez Garrido J."/>
        </authorList>
    </citation>
    <scope>NUCLEOTIDE SEQUENCE</scope>
</reference>
<evidence type="ECO:0000256" key="9">
    <source>
        <dbReference type="SAM" id="MobiDB-lite"/>
    </source>
</evidence>
<keyword evidence="13" id="KW-1185">Reference proteome</keyword>
<accession>A0AAD1WA11</accession>
<evidence type="ECO:0000256" key="10">
    <source>
        <dbReference type="SAM" id="SignalP"/>
    </source>
</evidence>
<dbReference type="InterPro" id="IPR002350">
    <property type="entry name" value="Kazal_dom"/>
</dbReference>
<dbReference type="PROSITE" id="PS00613">
    <property type="entry name" value="OSTEONECTIN_2"/>
    <property type="match status" value="1"/>
</dbReference>
<evidence type="ECO:0000256" key="3">
    <source>
        <dbReference type="ARBA" id="ARBA00022525"/>
    </source>
</evidence>
<keyword evidence="7" id="KW-1015">Disulfide bond</keyword>
<dbReference type="Pfam" id="PF09289">
    <property type="entry name" value="FOLN"/>
    <property type="match status" value="1"/>
</dbReference>
<dbReference type="InterPro" id="IPR015369">
    <property type="entry name" value="Follistatin/Osteonectin_EGF"/>
</dbReference>
<evidence type="ECO:0000256" key="5">
    <source>
        <dbReference type="ARBA" id="ARBA00022729"/>
    </source>
</evidence>
<dbReference type="InterPro" id="IPR019577">
    <property type="entry name" value="SPARC/Testican_Ca-bd-dom"/>
</dbReference>
<evidence type="ECO:0000256" key="6">
    <source>
        <dbReference type="ARBA" id="ARBA00022837"/>
    </source>
</evidence>
<dbReference type="SMART" id="SM00274">
    <property type="entry name" value="FOLN"/>
    <property type="match status" value="1"/>
</dbReference>
<proteinExistence type="inferred from homology"/>
<dbReference type="InterPro" id="IPR036058">
    <property type="entry name" value="Kazal_dom_sf"/>
</dbReference>
<dbReference type="InterPro" id="IPR003645">
    <property type="entry name" value="Fol_N"/>
</dbReference>
<dbReference type="Gene3D" id="3.30.60.30">
    <property type="match status" value="1"/>
</dbReference>
<dbReference type="SUPFAM" id="SSF57196">
    <property type="entry name" value="EGF/Laminin"/>
    <property type="match status" value="1"/>
</dbReference>
<evidence type="ECO:0000313" key="12">
    <source>
        <dbReference type="EMBL" id="CAH2301389.1"/>
    </source>
</evidence>
<keyword evidence="8" id="KW-0325">Glycoprotein</keyword>
<organism evidence="12 13">
    <name type="scientific">Pelobates cultripes</name>
    <name type="common">Western spadefoot toad</name>
    <dbReference type="NCBI Taxonomy" id="61616"/>
    <lineage>
        <taxon>Eukaryota</taxon>
        <taxon>Metazoa</taxon>
        <taxon>Chordata</taxon>
        <taxon>Craniata</taxon>
        <taxon>Vertebrata</taxon>
        <taxon>Euteleostomi</taxon>
        <taxon>Amphibia</taxon>
        <taxon>Batrachia</taxon>
        <taxon>Anura</taxon>
        <taxon>Pelobatoidea</taxon>
        <taxon>Pelobatidae</taxon>
        <taxon>Pelobates</taxon>
    </lineage>
</organism>
<dbReference type="Pfam" id="PF10591">
    <property type="entry name" value="SPARC_Ca_bdg"/>
    <property type="match status" value="1"/>
</dbReference>
<dbReference type="GO" id="GO:0005518">
    <property type="term" value="F:collagen binding"/>
    <property type="evidence" value="ECO:0007669"/>
    <property type="project" value="TreeGrafter"/>
</dbReference>
<name>A0AAD1WA11_PELCU</name>
<evidence type="ECO:0000256" key="7">
    <source>
        <dbReference type="ARBA" id="ARBA00023157"/>
    </source>
</evidence>